<dbReference type="EMBL" id="JBHUEQ010000039">
    <property type="protein sequence ID" value="MFD1747504.1"/>
    <property type="molecule type" value="Genomic_DNA"/>
</dbReference>
<comment type="catalytic activity">
    <reaction evidence="1">
        <text>ATP + protein L-histidine = ADP + protein N-phospho-L-histidine.</text>
        <dbReference type="EC" id="2.7.13.3"/>
    </reaction>
</comment>
<dbReference type="SMART" id="SM00911">
    <property type="entry name" value="HWE_HK"/>
    <property type="match status" value="1"/>
</dbReference>
<protein>
    <recommendedName>
        <fullName evidence="2">histidine kinase</fullName>
        <ecNumber evidence="2">2.7.13.3</ecNumber>
    </recommendedName>
</protein>
<dbReference type="Pfam" id="PF07536">
    <property type="entry name" value="HWE_HK"/>
    <property type="match status" value="1"/>
</dbReference>
<dbReference type="Pfam" id="PF00072">
    <property type="entry name" value="Response_reg"/>
    <property type="match status" value="1"/>
</dbReference>
<dbReference type="RefSeq" id="WP_377404906.1">
    <property type="nucleotide sequence ID" value="NZ_JBHUEQ010000039.1"/>
</dbReference>
<dbReference type="InterPro" id="IPR011006">
    <property type="entry name" value="CheY-like_superfamily"/>
</dbReference>
<accession>A0ABW4M8D3</accession>
<evidence type="ECO:0000259" key="9">
    <source>
        <dbReference type="PROSITE" id="PS50110"/>
    </source>
</evidence>
<dbReference type="PROSITE" id="PS50110">
    <property type="entry name" value="RESPONSE_REGULATORY"/>
    <property type="match status" value="1"/>
</dbReference>
<feature type="modified residue" description="4-aspartylphosphate" evidence="8">
    <location>
        <position position="63"/>
    </location>
</feature>
<dbReference type="SMART" id="SM00448">
    <property type="entry name" value="REC"/>
    <property type="match status" value="1"/>
</dbReference>
<dbReference type="InterPro" id="IPR036890">
    <property type="entry name" value="HATPase_C_sf"/>
</dbReference>
<dbReference type="EC" id="2.7.13.3" evidence="2"/>
<evidence type="ECO:0000256" key="5">
    <source>
        <dbReference type="ARBA" id="ARBA00022741"/>
    </source>
</evidence>
<evidence type="ECO:0000256" key="2">
    <source>
        <dbReference type="ARBA" id="ARBA00012438"/>
    </source>
</evidence>
<dbReference type="GO" id="GO:0004673">
    <property type="term" value="F:protein histidine kinase activity"/>
    <property type="evidence" value="ECO:0007669"/>
    <property type="project" value="UniProtKB-EC"/>
</dbReference>
<keyword evidence="6 10" id="KW-0418">Kinase</keyword>
<evidence type="ECO:0000256" key="8">
    <source>
        <dbReference type="PROSITE-ProRule" id="PRU00169"/>
    </source>
</evidence>
<evidence type="ECO:0000256" key="1">
    <source>
        <dbReference type="ARBA" id="ARBA00000085"/>
    </source>
</evidence>
<keyword evidence="7" id="KW-0067">ATP-binding</keyword>
<evidence type="ECO:0000256" key="4">
    <source>
        <dbReference type="ARBA" id="ARBA00022679"/>
    </source>
</evidence>
<evidence type="ECO:0000256" key="6">
    <source>
        <dbReference type="ARBA" id="ARBA00022777"/>
    </source>
</evidence>
<dbReference type="SUPFAM" id="SSF52172">
    <property type="entry name" value="CheY-like"/>
    <property type="match status" value="1"/>
</dbReference>
<keyword evidence="5" id="KW-0547">Nucleotide-binding</keyword>
<comment type="caution">
    <text evidence="10">The sequence shown here is derived from an EMBL/GenBank/DDBJ whole genome shotgun (WGS) entry which is preliminary data.</text>
</comment>
<keyword evidence="4 10" id="KW-0808">Transferase</keyword>
<dbReference type="Proteomes" id="UP001597322">
    <property type="component" value="Unassembled WGS sequence"/>
</dbReference>
<dbReference type="Gene3D" id="3.30.565.10">
    <property type="entry name" value="Histidine kinase-like ATPase, C-terminal domain"/>
    <property type="match status" value="1"/>
</dbReference>
<dbReference type="Gene3D" id="3.40.50.2300">
    <property type="match status" value="1"/>
</dbReference>
<reference evidence="11" key="1">
    <citation type="journal article" date="2019" name="Int. J. Syst. Evol. Microbiol.">
        <title>The Global Catalogue of Microorganisms (GCM) 10K type strain sequencing project: providing services to taxonomists for standard genome sequencing and annotation.</title>
        <authorList>
            <consortium name="The Broad Institute Genomics Platform"/>
            <consortium name="The Broad Institute Genome Sequencing Center for Infectious Disease"/>
            <person name="Wu L."/>
            <person name="Ma J."/>
        </authorList>
    </citation>
    <scope>NUCLEOTIDE SEQUENCE [LARGE SCALE GENOMIC DNA]</scope>
    <source>
        <strain evidence="11">CG52</strain>
    </source>
</reference>
<dbReference type="InterPro" id="IPR001789">
    <property type="entry name" value="Sig_transdc_resp-reg_receiver"/>
</dbReference>
<proteinExistence type="predicted"/>
<evidence type="ECO:0000313" key="11">
    <source>
        <dbReference type="Proteomes" id="UP001597322"/>
    </source>
</evidence>
<gene>
    <name evidence="10" type="ORF">ACFSE1_18700</name>
</gene>
<dbReference type="PANTHER" id="PTHR41523">
    <property type="entry name" value="TWO-COMPONENT SYSTEM SENSOR PROTEIN"/>
    <property type="match status" value="1"/>
</dbReference>
<sequence>MPNSEYSAHPARILLLEDSVLDAELICEHLRQLHPEPEVRRATKKAEYLAALDDMEFDVILADFSLPDFDGMSALEIAHALVPDTPFIFVSGVLGEEAAIESFRRGATDYVLKQRMIRLAAAVERALAESRERAERKRVEQHRELLVRELSHRVKNTMAMVMSIVRRTAKGSFTVDEYVENLMGRLRAMADAHALLFETNWNEAALEDVIHRTIAAYIRSVERVIIGEAVPVTLDPRAAVAFSMVLNELATNALKYGALRHQDGRVFLNWSVAANEEGVPAVHFRWQEQDGPAITPPKSHGFGTTLITRTIEYELQGSVRLDFDQSGFVCDVIFPLRDPGCDDADGTPLSSGHVRDQEDLTH</sequence>
<dbReference type="SUPFAM" id="SSF55874">
    <property type="entry name" value="ATPase domain of HSP90 chaperone/DNA topoisomerase II/histidine kinase"/>
    <property type="match status" value="1"/>
</dbReference>
<evidence type="ECO:0000256" key="3">
    <source>
        <dbReference type="ARBA" id="ARBA00022553"/>
    </source>
</evidence>
<dbReference type="InterPro" id="IPR011102">
    <property type="entry name" value="Sig_transdc_His_kinase_HWE"/>
</dbReference>
<keyword evidence="3 8" id="KW-0597">Phosphoprotein</keyword>
<evidence type="ECO:0000256" key="7">
    <source>
        <dbReference type="ARBA" id="ARBA00022840"/>
    </source>
</evidence>
<organism evidence="10 11">
    <name type="scientific">Rhizobium helianthi</name>
    <dbReference type="NCBI Taxonomy" id="1132695"/>
    <lineage>
        <taxon>Bacteria</taxon>
        <taxon>Pseudomonadati</taxon>
        <taxon>Pseudomonadota</taxon>
        <taxon>Alphaproteobacteria</taxon>
        <taxon>Hyphomicrobiales</taxon>
        <taxon>Rhizobiaceae</taxon>
        <taxon>Rhizobium/Agrobacterium group</taxon>
        <taxon>Rhizobium</taxon>
    </lineage>
</organism>
<feature type="domain" description="Response regulatory" evidence="9">
    <location>
        <begin position="12"/>
        <end position="128"/>
    </location>
</feature>
<dbReference type="PANTHER" id="PTHR41523:SF7">
    <property type="entry name" value="HISTIDINE KINASE"/>
    <property type="match status" value="1"/>
</dbReference>
<keyword evidence="11" id="KW-1185">Reference proteome</keyword>
<dbReference type="CDD" id="cd00156">
    <property type="entry name" value="REC"/>
    <property type="match status" value="1"/>
</dbReference>
<evidence type="ECO:0000313" key="10">
    <source>
        <dbReference type="EMBL" id="MFD1747504.1"/>
    </source>
</evidence>
<name>A0ABW4M8D3_9HYPH</name>